<proteinExistence type="predicted"/>
<evidence type="ECO:0000259" key="13">
    <source>
        <dbReference type="PROSITE" id="PS50042"/>
    </source>
</evidence>
<protein>
    <recommendedName>
        <fullName evidence="13">Cyclic nucleotide-binding domain-containing protein</fullName>
    </recommendedName>
</protein>
<evidence type="ECO:0000256" key="9">
    <source>
        <dbReference type="ARBA" id="ARBA00023065"/>
    </source>
</evidence>
<dbReference type="GO" id="GO:0034702">
    <property type="term" value="C:monoatomic ion channel complex"/>
    <property type="evidence" value="ECO:0007669"/>
    <property type="project" value="UniProtKB-KW"/>
</dbReference>
<dbReference type="InterPro" id="IPR018490">
    <property type="entry name" value="cNMP-bd_dom_sf"/>
</dbReference>
<evidence type="ECO:0000256" key="2">
    <source>
        <dbReference type="ARBA" id="ARBA00022448"/>
    </source>
</evidence>
<dbReference type="AlphaFoldDB" id="A0AAU9JH44"/>
<dbReference type="Proteomes" id="UP001162131">
    <property type="component" value="Unassembled WGS sequence"/>
</dbReference>
<dbReference type="CDD" id="cd00038">
    <property type="entry name" value="CAP_ED"/>
    <property type="match status" value="1"/>
</dbReference>
<keyword evidence="2" id="KW-0813">Transport</keyword>
<evidence type="ECO:0000256" key="4">
    <source>
        <dbReference type="ARBA" id="ARBA00022692"/>
    </source>
</evidence>
<dbReference type="Pfam" id="PF00520">
    <property type="entry name" value="Ion_trans"/>
    <property type="match status" value="1"/>
</dbReference>
<feature type="transmembrane region" description="Helical" evidence="12">
    <location>
        <begin position="303"/>
        <end position="320"/>
    </location>
</feature>
<feature type="transmembrane region" description="Helical" evidence="12">
    <location>
        <begin position="214"/>
        <end position="247"/>
    </location>
</feature>
<sequence>MGQKKVLKPALTARRKWSEISLLTLNKNPETPSIKLEDVGNSIFIKKRNTRRDFFQLAAWSNEGQSKYTIHPDNVLKLIWNIISIFIIASQATVIPFIQAFPVRDYALLIKVINTVNSYFILDIFLSFNTAYYAKGHVVTSRKKIMMHYLKKWFLIDILATFPFDLIVDSHDLFRSNNNNVGVTTSFKVISILKFTPLIRIVKVKLLIGHLESFLGSSAVAASIQVIKLIVFALLVAHWCACMWFFICYDDAATTPITWVGLSYQQGNDNIITLYVKALYFSITTVATVGYGDLKPYTTNEKLFCVCMLFIAVIIFSYVLSSISGEVSKQGEKEYSFREKMINLNIYMKKAYLPSSLRFKIRRYLKFIWTNQKLDKLDEDAILKMVSEPLRDDIFGITRGKYIAKCKVFAQLYSEKFIGRLSKDVVYRTFAPDDIVIQEGEKSSSVYFINSGTIELFDKATKSVFKLLEEDHYFGEIGFFAKHPRTSSARCLCFAELLILKRDDLDTILEKFPNANSITRLLQERCSKDYAILGVHCYLCKKLGHVATRCTSAILDLDHKFLKDKWLQKKGGKRLISKNQDDCSPNFDRKDRKINWKAGFDAKNVIGLYRQPSSLFADNIILKQKSMKYLDTLKQEKYRLPDSDRDKDKETTVLSKVEEEGEMSGKNKNYVNILGSSSSSEEGEEFPLRSEKVIKKKKSHFLPEKIVTEPVVVKFKFGEVDRNSDFDYGIDELERSSSFNESMYSPIMPSSISVNSSGSSSDFRNTLEGFREIL</sequence>
<keyword evidence="9" id="KW-0406">Ion transport</keyword>
<keyword evidence="11" id="KW-0407">Ion channel</keyword>
<dbReference type="InterPro" id="IPR014710">
    <property type="entry name" value="RmlC-like_jellyroll"/>
</dbReference>
<keyword evidence="6" id="KW-0851">Voltage-gated channel</keyword>
<keyword evidence="3" id="KW-0633">Potassium transport</keyword>
<dbReference type="SUPFAM" id="SSF81324">
    <property type="entry name" value="Voltage-gated potassium channels"/>
    <property type="match status" value="1"/>
</dbReference>
<keyword evidence="4 12" id="KW-0812">Transmembrane</keyword>
<dbReference type="PANTHER" id="PTHR10217">
    <property type="entry name" value="VOLTAGE AND LIGAND GATED POTASSIUM CHANNEL"/>
    <property type="match status" value="1"/>
</dbReference>
<evidence type="ECO:0000256" key="1">
    <source>
        <dbReference type="ARBA" id="ARBA00004141"/>
    </source>
</evidence>
<dbReference type="Pfam" id="PF00027">
    <property type="entry name" value="cNMP_binding"/>
    <property type="match status" value="1"/>
</dbReference>
<evidence type="ECO:0000256" key="8">
    <source>
        <dbReference type="ARBA" id="ARBA00022989"/>
    </source>
</evidence>
<dbReference type="InterPro" id="IPR000595">
    <property type="entry name" value="cNMP-bd_dom"/>
</dbReference>
<gene>
    <name evidence="14" type="ORF">BSTOLATCC_MIC38834</name>
</gene>
<comment type="subcellular location">
    <subcellularLocation>
        <location evidence="1">Membrane</location>
        <topology evidence="1">Multi-pass membrane protein</topology>
    </subcellularLocation>
</comment>
<dbReference type="Gene3D" id="2.60.120.10">
    <property type="entry name" value="Jelly Rolls"/>
    <property type="match status" value="1"/>
</dbReference>
<comment type="caution">
    <text evidence="14">The sequence shown here is derived from an EMBL/GenBank/DDBJ whole genome shotgun (WGS) entry which is preliminary data.</text>
</comment>
<dbReference type="GO" id="GO:0005886">
    <property type="term" value="C:plasma membrane"/>
    <property type="evidence" value="ECO:0007669"/>
    <property type="project" value="TreeGrafter"/>
</dbReference>
<keyword evidence="10 12" id="KW-0472">Membrane</keyword>
<dbReference type="InterPro" id="IPR005821">
    <property type="entry name" value="Ion_trans_dom"/>
</dbReference>
<dbReference type="PRINTS" id="PR01463">
    <property type="entry name" value="EAGCHANLFMLY"/>
</dbReference>
<keyword evidence="15" id="KW-1185">Reference proteome</keyword>
<dbReference type="EMBL" id="CAJZBQ010000038">
    <property type="protein sequence ID" value="CAG9325585.1"/>
    <property type="molecule type" value="Genomic_DNA"/>
</dbReference>
<evidence type="ECO:0000256" key="6">
    <source>
        <dbReference type="ARBA" id="ARBA00022882"/>
    </source>
</evidence>
<feature type="transmembrane region" description="Helical" evidence="12">
    <location>
        <begin position="78"/>
        <end position="100"/>
    </location>
</feature>
<evidence type="ECO:0000313" key="14">
    <source>
        <dbReference type="EMBL" id="CAG9325585.1"/>
    </source>
</evidence>
<evidence type="ECO:0000313" key="15">
    <source>
        <dbReference type="Proteomes" id="UP001162131"/>
    </source>
</evidence>
<dbReference type="Gene3D" id="1.10.287.630">
    <property type="entry name" value="Helix hairpin bin"/>
    <property type="match status" value="1"/>
</dbReference>
<name>A0AAU9JH44_9CILI</name>
<evidence type="ECO:0000256" key="7">
    <source>
        <dbReference type="ARBA" id="ARBA00022958"/>
    </source>
</evidence>
<reference evidence="14" key="1">
    <citation type="submission" date="2021-09" db="EMBL/GenBank/DDBJ databases">
        <authorList>
            <consortium name="AG Swart"/>
            <person name="Singh M."/>
            <person name="Singh A."/>
            <person name="Seah K."/>
            <person name="Emmerich C."/>
        </authorList>
    </citation>
    <scope>NUCLEOTIDE SEQUENCE</scope>
    <source>
        <strain evidence="14">ATCC30299</strain>
    </source>
</reference>
<feature type="transmembrane region" description="Helical" evidence="12">
    <location>
        <begin position="272"/>
        <end position="291"/>
    </location>
</feature>
<accession>A0AAU9JH44</accession>
<evidence type="ECO:0000256" key="12">
    <source>
        <dbReference type="SAM" id="Phobius"/>
    </source>
</evidence>
<dbReference type="SMART" id="SM00100">
    <property type="entry name" value="cNMP"/>
    <property type="match status" value="1"/>
</dbReference>
<dbReference type="InterPro" id="IPR003938">
    <property type="entry name" value="K_chnl_volt-dep_EAG/ELK/ERG"/>
</dbReference>
<dbReference type="Gene3D" id="1.10.287.70">
    <property type="match status" value="1"/>
</dbReference>
<organism evidence="14 15">
    <name type="scientific">Blepharisma stoltei</name>
    <dbReference type="NCBI Taxonomy" id="1481888"/>
    <lineage>
        <taxon>Eukaryota</taxon>
        <taxon>Sar</taxon>
        <taxon>Alveolata</taxon>
        <taxon>Ciliophora</taxon>
        <taxon>Postciliodesmatophora</taxon>
        <taxon>Heterotrichea</taxon>
        <taxon>Heterotrichida</taxon>
        <taxon>Blepharismidae</taxon>
        <taxon>Blepharisma</taxon>
    </lineage>
</organism>
<keyword evidence="8 12" id="KW-1133">Transmembrane helix</keyword>
<evidence type="ECO:0000256" key="10">
    <source>
        <dbReference type="ARBA" id="ARBA00023136"/>
    </source>
</evidence>
<evidence type="ECO:0000256" key="5">
    <source>
        <dbReference type="ARBA" id="ARBA00022826"/>
    </source>
</evidence>
<evidence type="ECO:0000256" key="11">
    <source>
        <dbReference type="ARBA" id="ARBA00023303"/>
    </source>
</evidence>
<keyword evidence="5" id="KW-0631">Potassium channel</keyword>
<dbReference type="GO" id="GO:0005249">
    <property type="term" value="F:voltage-gated potassium channel activity"/>
    <property type="evidence" value="ECO:0007669"/>
    <property type="project" value="InterPro"/>
</dbReference>
<dbReference type="PANTHER" id="PTHR10217:SF435">
    <property type="entry name" value="POTASSIUM VOLTAGE-GATED CHANNEL PROTEIN EAG"/>
    <property type="match status" value="1"/>
</dbReference>
<dbReference type="InterPro" id="IPR050818">
    <property type="entry name" value="KCNH_animal-type"/>
</dbReference>
<feature type="domain" description="Cyclic nucleotide-binding" evidence="13">
    <location>
        <begin position="409"/>
        <end position="509"/>
    </location>
</feature>
<dbReference type="GO" id="GO:0042391">
    <property type="term" value="P:regulation of membrane potential"/>
    <property type="evidence" value="ECO:0007669"/>
    <property type="project" value="TreeGrafter"/>
</dbReference>
<dbReference type="PROSITE" id="PS50042">
    <property type="entry name" value="CNMP_BINDING_3"/>
    <property type="match status" value="1"/>
</dbReference>
<evidence type="ECO:0000256" key="3">
    <source>
        <dbReference type="ARBA" id="ARBA00022538"/>
    </source>
</evidence>
<keyword evidence="7" id="KW-0630">Potassium</keyword>
<dbReference type="SUPFAM" id="SSF51206">
    <property type="entry name" value="cAMP-binding domain-like"/>
    <property type="match status" value="1"/>
</dbReference>